<dbReference type="InterPro" id="IPR003439">
    <property type="entry name" value="ABC_transporter-like_ATP-bd"/>
</dbReference>
<dbReference type="RefSeq" id="WP_017419385.1">
    <property type="nucleotide sequence ID" value="NZ_BDDG01000011.1"/>
</dbReference>
<evidence type="ECO:0000256" key="3">
    <source>
        <dbReference type="ARBA" id="ARBA00022475"/>
    </source>
</evidence>
<dbReference type="PANTHER" id="PTHR43166">
    <property type="entry name" value="AMINO ACID IMPORT ATP-BINDING PROTEIN"/>
    <property type="match status" value="1"/>
</dbReference>
<gene>
    <name evidence="7" type="primary">tcyC</name>
    <name evidence="7" type="ORF">BACVE_001322</name>
</gene>
<evidence type="ECO:0000256" key="2">
    <source>
        <dbReference type="ARBA" id="ARBA00022448"/>
    </source>
</evidence>
<dbReference type="Pfam" id="PF00005">
    <property type="entry name" value="ABC_tran"/>
    <property type="match status" value="1"/>
</dbReference>
<dbReference type="GO" id="GO:0005886">
    <property type="term" value="C:plasma membrane"/>
    <property type="evidence" value="ECO:0007669"/>
    <property type="project" value="UniProtKB-SubCell"/>
</dbReference>
<evidence type="ECO:0000256" key="4">
    <source>
        <dbReference type="ARBA" id="ARBA00022741"/>
    </source>
</evidence>
<keyword evidence="6" id="KW-0472">Membrane</keyword>
<dbReference type="PIRSF" id="PIRSF039085">
    <property type="entry name" value="ABC_ATPase_HisP"/>
    <property type="match status" value="1"/>
</dbReference>
<keyword evidence="4" id="KW-0547">Nucleotide-binding</keyword>
<keyword evidence="3" id="KW-1003">Cell membrane</keyword>
<dbReference type="SUPFAM" id="SSF52540">
    <property type="entry name" value="P-loop containing nucleoside triphosphate hydrolases"/>
    <property type="match status" value="1"/>
</dbReference>
<reference evidence="8" key="1">
    <citation type="submission" date="2020-10" db="EMBL/GenBank/DDBJ databases">
        <title>Complete genome sequence of Bacillus velezensis NST6.</title>
        <authorList>
            <person name="Choi J."/>
        </authorList>
    </citation>
    <scope>NUCLEOTIDE SEQUENCE [LARGE SCALE GENOMIC DNA]</scope>
    <source>
        <strain evidence="8">NST6</strain>
    </source>
</reference>
<dbReference type="InterPro" id="IPR003593">
    <property type="entry name" value="AAA+_ATPase"/>
</dbReference>
<dbReference type="CDD" id="cd03262">
    <property type="entry name" value="ABC_HisP_GlnQ"/>
    <property type="match status" value="1"/>
</dbReference>
<dbReference type="GO" id="GO:0016887">
    <property type="term" value="F:ATP hydrolysis activity"/>
    <property type="evidence" value="ECO:0007669"/>
    <property type="project" value="InterPro"/>
</dbReference>
<dbReference type="SMART" id="SM00382">
    <property type="entry name" value="AAA"/>
    <property type="match status" value="1"/>
</dbReference>
<evidence type="ECO:0000256" key="5">
    <source>
        <dbReference type="ARBA" id="ARBA00022840"/>
    </source>
</evidence>
<keyword evidence="5 7" id="KW-0067">ATP-binding</keyword>
<dbReference type="GO" id="GO:0015424">
    <property type="term" value="F:ABC-type amino acid transporter activity"/>
    <property type="evidence" value="ECO:0007669"/>
    <property type="project" value="InterPro"/>
</dbReference>
<dbReference type="Proteomes" id="UP000587477">
    <property type="component" value="Chromosome"/>
</dbReference>
<accession>A0A6H3B2W0</accession>
<evidence type="ECO:0000256" key="1">
    <source>
        <dbReference type="ARBA" id="ARBA00004202"/>
    </source>
</evidence>
<sequence>MLSVKGLNKSFGQNEILKKIDMEIEKGKVIAILGPSGSGKTTLLRCLNALEIPNRGELAFSDFAIDFSKKVKQADILRLRRKSGMVFQAYHLFPHRTALENVMEGPIQVQKRDKEQVRKEAMELLEKVGLKDKMDLYPFQLSGGQQQRVGIARALAIQPELMLFDEPTSALDPELVGEVLKVIKDLANEGWTMVVVTHEIKFAQEVADEVIFIDGGVIVEQGPPSHIFSAPKEERTQRFLNRILNPL</sequence>
<dbReference type="Gene3D" id="3.40.50.300">
    <property type="entry name" value="P-loop containing nucleotide triphosphate hydrolases"/>
    <property type="match status" value="1"/>
</dbReference>
<organism evidence="7 8">
    <name type="scientific">Bacillus velezensis</name>
    <dbReference type="NCBI Taxonomy" id="492670"/>
    <lineage>
        <taxon>Bacteria</taxon>
        <taxon>Bacillati</taxon>
        <taxon>Bacillota</taxon>
        <taxon>Bacilli</taxon>
        <taxon>Bacillales</taxon>
        <taxon>Bacillaceae</taxon>
        <taxon>Bacillus</taxon>
        <taxon>Bacillus amyloliquefaciens group</taxon>
    </lineage>
</organism>
<evidence type="ECO:0000313" key="8">
    <source>
        <dbReference type="Proteomes" id="UP000587477"/>
    </source>
</evidence>
<evidence type="ECO:0000313" key="7">
    <source>
        <dbReference type="EMBL" id="QOY26359.1"/>
    </source>
</evidence>
<proteinExistence type="predicted"/>
<dbReference type="PROSITE" id="PS50893">
    <property type="entry name" value="ABC_TRANSPORTER_2"/>
    <property type="match status" value="1"/>
</dbReference>
<dbReference type="GO" id="GO:0005524">
    <property type="term" value="F:ATP binding"/>
    <property type="evidence" value="ECO:0007669"/>
    <property type="project" value="UniProtKB-KW"/>
</dbReference>
<dbReference type="EMBL" id="CP063687">
    <property type="protein sequence ID" value="QOY26359.1"/>
    <property type="molecule type" value="Genomic_DNA"/>
</dbReference>
<dbReference type="AlphaFoldDB" id="A0A6H3B2W0"/>
<dbReference type="InterPro" id="IPR030679">
    <property type="entry name" value="ABC_ATPase_HisP-typ"/>
</dbReference>
<dbReference type="PROSITE" id="PS00211">
    <property type="entry name" value="ABC_TRANSPORTER_1"/>
    <property type="match status" value="1"/>
</dbReference>
<dbReference type="InterPro" id="IPR027417">
    <property type="entry name" value="P-loop_NTPase"/>
</dbReference>
<dbReference type="PANTHER" id="PTHR43166:SF35">
    <property type="entry name" value="L-CYSTINE IMPORT ATP-BINDING PROTEIN TCYN"/>
    <property type="match status" value="1"/>
</dbReference>
<dbReference type="FunFam" id="3.40.50.300:FF:000020">
    <property type="entry name" value="Amino acid ABC transporter ATP-binding component"/>
    <property type="match status" value="1"/>
</dbReference>
<protein>
    <submittedName>
        <fullName evidence="7">L-cystine import ATP-binding protein TcyC</fullName>
        <ecNumber evidence="7">3.6.3.-</ecNumber>
    </submittedName>
</protein>
<evidence type="ECO:0000256" key="6">
    <source>
        <dbReference type="ARBA" id="ARBA00023136"/>
    </source>
</evidence>
<dbReference type="InterPro" id="IPR017871">
    <property type="entry name" value="ABC_transporter-like_CS"/>
</dbReference>
<comment type="subcellular location">
    <subcellularLocation>
        <location evidence="1">Cell membrane</location>
        <topology evidence="1">Peripheral membrane protein</topology>
    </subcellularLocation>
</comment>
<keyword evidence="2" id="KW-0813">Transport</keyword>
<dbReference type="EC" id="3.6.3.-" evidence="7"/>
<keyword evidence="7" id="KW-0378">Hydrolase</keyword>
<dbReference type="InterPro" id="IPR050086">
    <property type="entry name" value="MetN_ABC_transporter-like"/>
</dbReference>
<name>A0A6H3B2W0_BACVE</name>